<reference evidence="1" key="1">
    <citation type="submission" date="2022-11" db="EMBL/GenBank/DDBJ databases">
        <title>Genome Sequence of Boeremia exigua.</title>
        <authorList>
            <person name="Buettner E."/>
        </authorList>
    </citation>
    <scope>NUCLEOTIDE SEQUENCE</scope>
    <source>
        <strain evidence="1">CU02</strain>
    </source>
</reference>
<evidence type="ECO:0000313" key="1">
    <source>
        <dbReference type="EMBL" id="KAJ8111420.1"/>
    </source>
</evidence>
<dbReference type="Proteomes" id="UP001153331">
    <property type="component" value="Unassembled WGS sequence"/>
</dbReference>
<comment type="caution">
    <text evidence="1">The sequence shown here is derived from an EMBL/GenBank/DDBJ whole genome shotgun (WGS) entry which is preliminary data.</text>
</comment>
<keyword evidence="2" id="KW-1185">Reference proteome</keyword>
<protein>
    <submittedName>
        <fullName evidence="1">Uncharacterized protein</fullName>
    </submittedName>
</protein>
<proteinExistence type="predicted"/>
<name>A0ACC2I8B0_9PLEO</name>
<accession>A0ACC2I8B0</accession>
<dbReference type="EMBL" id="JAPHNI010000407">
    <property type="protein sequence ID" value="KAJ8111420.1"/>
    <property type="molecule type" value="Genomic_DNA"/>
</dbReference>
<sequence length="541" mass="60992">MLLSKQQPQGAMSSIKVLHPPTMTDYHSTKLFESLLSPPAVTVRIQVNFTPVSHGAYWSTNPFDMESLPAVPSPGVQISDCAHAELQAELKHNPARWEDDELDLRSTPSDNDSVSRSTTQSSDEINVFDVQHQSTLTPNTDQLDEVGRTNKLRPLAVSPNNTSPNKQPSPQDPSTHSDTQALNIKTRRLHHSAKSPQRDPRTLFGSRETHLPWVTKLSPNRFSMAVSPDTLARDAVPPKSIWDAEDDEFDRWPTPVEAREELDTMRRTATAKRSTFIKPNIPDSSVAEQIAEALITPMGDATRTASEQEQVLLELEDMDCGNPHGRDLHDRIIAPLRSHDYPVLPAHAPVRHMHVLDAKAYTSSTDAVVKAARPRLCDAVATVLAYTSPECLAAFMNPDVKVFEWRRLINCVMIRREGNEVVVGNYYNFGTTYQWGYLVRSVIDADGAWSETWGSVSQGTTPVDKERVLFQQFEAEGTDPNVQPENEELALYVGRQLANFLLGYEVWNYYKWWRYRVEWEADGKVTDAREKNRYPTGLTFD</sequence>
<gene>
    <name evidence="1" type="ORF">OPT61_g5980</name>
</gene>
<evidence type="ECO:0000313" key="2">
    <source>
        <dbReference type="Proteomes" id="UP001153331"/>
    </source>
</evidence>
<organism evidence="1 2">
    <name type="scientific">Boeremia exigua</name>
    <dbReference type="NCBI Taxonomy" id="749465"/>
    <lineage>
        <taxon>Eukaryota</taxon>
        <taxon>Fungi</taxon>
        <taxon>Dikarya</taxon>
        <taxon>Ascomycota</taxon>
        <taxon>Pezizomycotina</taxon>
        <taxon>Dothideomycetes</taxon>
        <taxon>Pleosporomycetidae</taxon>
        <taxon>Pleosporales</taxon>
        <taxon>Pleosporineae</taxon>
        <taxon>Didymellaceae</taxon>
        <taxon>Boeremia</taxon>
    </lineage>
</organism>